<comment type="caution">
    <text evidence="1">The sequence shown here is derived from an EMBL/GenBank/DDBJ whole genome shotgun (WGS) entry which is preliminary data.</text>
</comment>
<proteinExistence type="predicted"/>
<evidence type="ECO:0000313" key="1">
    <source>
        <dbReference type="EMBL" id="RKR73403.1"/>
    </source>
</evidence>
<protein>
    <submittedName>
        <fullName evidence="1">Uncharacterized protein</fullName>
    </submittedName>
</protein>
<evidence type="ECO:0000313" key="2">
    <source>
        <dbReference type="Proteomes" id="UP000280008"/>
    </source>
</evidence>
<accession>A0A495IBM3</accession>
<sequence length="96" mass="10903">MGLSIRAENQIHERIARVFDDSAASIMSFCEAGENSSVRRGVFKYGDTMFNSLQIRRLLDEIEAVPYSERSPALHELAEAGYLAIRRRGYLFFLGD</sequence>
<dbReference type="Proteomes" id="UP000280008">
    <property type="component" value="Unassembled WGS sequence"/>
</dbReference>
<dbReference type="AlphaFoldDB" id="A0A495IBM3"/>
<gene>
    <name evidence="1" type="ORF">C8E83_0495</name>
</gene>
<name>A0A495IBM3_9MICO</name>
<keyword evidence="2" id="KW-1185">Reference proteome</keyword>
<dbReference type="EMBL" id="RBKS01000001">
    <property type="protein sequence ID" value="RKR73403.1"/>
    <property type="molecule type" value="Genomic_DNA"/>
</dbReference>
<organism evidence="1 2">
    <name type="scientific">Frondihabitans australicus</name>
    <dbReference type="NCBI Taxonomy" id="386892"/>
    <lineage>
        <taxon>Bacteria</taxon>
        <taxon>Bacillati</taxon>
        <taxon>Actinomycetota</taxon>
        <taxon>Actinomycetes</taxon>
        <taxon>Micrococcales</taxon>
        <taxon>Microbacteriaceae</taxon>
        <taxon>Frondihabitans</taxon>
    </lineage>
</organism>
<reference evidence="1 2" key="1">
    <citation type="submission" date="2018-10" db="EMBL/GenBank/DDBJ databases">
        <title>Sequencing the genomes of 1000 actinobacteria strains.</title>
        <authorList>
            <person name="Klenk H.-P."/>
        </authorList>
    </citation>
    <scope>NUCLEOTIDE SEQUENCE [LARGE SCALE GENOMIC DNA]</scope>
    <source>
        <strain evidence="1 2">DSM 17894</strain>
    </source>
</reference>